<dbReference type="GO" id="GO:0005549">
    <property type="term" value="F:odorant binding"/>
    <property type="evidence" value="ECO:0007669"/>
    <property type="project" value="InterPro"/>
</dbReference>
<dbReference type="InterPro" id="IPR036728">
    <property type="entry name" value="PBP_GOBP_sf"/>
</dbReference>
<evidence type="ECO:0000256" key="1">
    <source>
        <dbReference type="SAM" id="SignalP"/>
    </source>
</evidence>
<feature type="signal peptide" evidence="1">
    <location>
        <begin position="1"/>
        <end position="18"/>
    </location>
</feature>
<organism evidence="2">
    <name type="scientific">Chouioia cunea</name>
    <dbReference type="NCBI Taxonomy" id="1570515"/>
    <lineage>
        <taxon>Eukaryota</taxon>
        <taxon>Metazoa</taxon>
        <taxon>Ecdysozoa</taxon>
        <taxon>Arthropoda</taxon>
        <taxon>Hexapoda</taxon>
        <taxon>Insecta</taxon>
        <taxon>Pterygota</taxon>
        <taxon>Neoptera</taxon>
        <taxon>Endopterygota</taxon>
        <taxon>Hymenoptera</taxon>
        <taxon>Apocrita</taxon>
        <taxon>Proctotrupomorpha</taxon>
        <taxon>Chalcidoidea</taxon>
        <taxon>Eulophidae</taxon>
        <taxon>Tetrastichinae</taxon>
        <taxon>Chouioia</taxon>
    </lineage>
</organism>
<reference evidence="2" key="1">
    <citation type="journal article" date="2019" name="Sci. Rep.">
        <title>Full-Length Transcriptome Survey and Expression Analysis of Parasitoid Wasp Chouioia cunea upon Exposure to 1-Dodecene.</title>
        <authorList>
            <person name="Pan L."/>
            <person name="Guo M."/>
            <person name="Jin X."/>
            <person name="Sun Z."/>
            <person name="Jiang H."/>
            <person name="Han J."/>
            <person name="Wang Y."/>
            <person name="Yan C."/>
            <person name="Li M."/>
        </authorList>
    </citation>
    <scope>NUCLEOTIDE SEQUENCE</scope>
</reference>
<dbReference type="CDD" id="cd23992">
    <property type="entry name" value="PBP_GOBP"/>
    <property type="match status" value="1"/>
</dbReference>
<dbReference type="EMBL" id="MN616829">
    <property type="protein sequence ID" value="QGW50321.1"/>
    <property type="molecule type" value="mRNA"/>
</dbReference>
<dbReference type="AlphaFoldDB" id="A0A6B9CIJ0"/>
<dbReference type="SUPFAM" id="SSF47565">
    <property type="entry name" value="Insect pheromone/odorant-binding proteins"/>
    <property type="match status" value="1"/>
</dbReference>
<name>A0A6B9CIJ0_9HYME</name>
<protein>
    <submittedName>
        <fullName evidence="2">Odorant-binding protein 26</fullName>
    </submittedName>
</protein>
<keyword evidence="1" id="KW-0732">Signal</keyword>
<dbReference type="Gene3D" id="1.10.238.20">
    <property type="entry name" value="Pheromone/general odorant binding protein domain"/>
    <property type="match status" value="1"/>
</dbReference>
<feature type="chain" id="PRO_5025369254" evidence="1">
    <location>
        <begin position="19"/>
        <end position="120"/>
    </location>
</feature>
<sequence>MKLLLSLCVVVCAAIVNATAPEDVAQCARDTNSNLEQLNAVKIDDNFSPSETMKNFALCVYKKAGIMNEDGTLSKEFAEGELASICKIVAAGKGETELVEKLIKCFAQHNDLADGPAKLE</sequence>
<dbReference type="InterPro" id="IPR006170">
    <property type="entry name" value="PBP/GOBP"/>
</dbReference>
<proteinExistence type="evidence at transcript level"/>
<accession>A0A6B9CIJ0</accession>
<dbReference type="SMR" id="A0A6B9CIJ0"/>
<dbReference type="Pfam" id="PF01395">
    <property type="entry name" value="PBP_GOBP"/>
    <property type="match status" value="1"/>
</dbReference>
<evidence type="ECO:0000313" key="2">
    <source>
        <dbReference type="EMBL" id="QGW50321.1"/>
    </source>
</evidence>